<feature type="compositionally biased region" description="Basic and acidic residues" evidence="1">
    <location>
        <begin position="276"/>
        <end position="300"/>
    </location>
</feature>
<feature type="compositionally biased region" description="Acidic residues" evidence="1">
    <location>
        <begin position="316"/>
        <end position="325"/>
    </location>
</feature>
<feature type="compositionally biased region" description="Low complexity" evidence="1">
    <location>
        <begin position="303"/>
        <end position="315"/>
    </location>
</feature>
<evidence type="ECO:0000256" key="1">
    <source>
        <dbReference type="SAM" id="MobiDB-lite"/>
    </source>
</evidence>
<feature type="compositionally biased region" description="Low complexity" evidence="1">
    <location>
        <begin position="156"/>
        <end position="179"/>
    </location>
</feature>
<proteinExistence type="predicted"/>
<comment type="caution">
    <text evidence="2">The sequence shown here is derived from an EMBL/GenBank/DDBJ whole genome shotgun (WGS) entry which is preliminary data.</text>
</comment>
<sequence length="391" mass="44687">MTRASISKTDFTTLLPSDLELSSQLHQQQLNHTKTLFTSVESGEPILTDYGTGGGGQFHFPPPPVELQISPSKDRNINAILRKYTREVSNEQPRGYKNLNGAHPQLAWSYDDDMDMSVDELIRRKAQNLQKQQQIKQRKEDDFRESILKGTFQPRQSQQSSSYNTSNQQQYSSSSQYSSIHPYAQDQTIDAISRLRNYSQPRCEIESSPERAQLDMLRSQLHESDMMLAAVIEEDEDGRVRNRSRRKTGQQSTIKKKTLKQIKQRRNKSKSQQKMDQQDKDGINSDSNKDKDQQNTHSDDNDSNNSNNSESSEQNSLEEEEQKLTELEELLDQEEQESSFNGVGKSLSPERLVPKAPMYKIGEPLKISDVSAQILQRVMQETRSGVMAPIV</sequence>
<dbReference type="EMBL" id="SNRW01018718">
    <property type="protein sequence ID" value="KAA6367066.1"/>
    <property type="molecule type" value="Genomic_DNA"/>
</dbReference>
<gene>
    <name evidence="2" type="ORF">EZS28_037406</name>
</gene>
<feature type="non-terminal residue" evidence="2">
    <location>
        <position position="391"/>
    </location>
</feature>
<organism evidence="2 3">
    <name type="scientific">Streblomastix strix</name>
    <dbReference type="NCBI Taxonomy" id="222440"/>
    <lineage>
        <taxon>Eukaryota</taxon>
        <taxon>Metamonada</taxon>
        <taxon>Preaxostyla</taxon>
        <taxon>Oxymonadida</taxon>
        <taxon>Streblomastigidae</taxon>
        <taxon>Streblomastix</taxon>
    </lineage>
</organism>
<feature type="compositionally biased region" description="Basic residues" evidence="1">
    <location>
        <begin position="241"/>
        <end position="271"/>
    </location>
</feature>
<name>A0A5J4U858_9EUKA</name>
<dbReference type="AlphaFoldDB" id="A0A5J4U858"/>
<evidence type="ECO:0000313" key="2">
    <source>
        <dbReference type="EMBL" id="KAA6367066.1"/>
    </source>
</evidence>
<accession>A0A5J4U858</accession>
<evidence type="ECO:0000313" key="3">
    <source>
        <dbReference type="Proteomes" id="UP000324800"/>
    </source>
</evidence>
<reference evidence="2 3" key="1">
    <citation type="submission" date="2019-03" db="EMBL/GenBank/DDBJ databases">
        <title>Single cell metagenomics reveals metabolic interactions within the superorganism composed of flagellate Streblomastix strix and complex community of Bacteroidetes bacteria on its surface.</title>
        <authorList>
            <person name="Treitli S.C."/>
            <person name="Kolisko M."/>
            <person name="Husnik F."/>
            <person name="Keeling P."/>
            <person name="Hampl V."/>
        </authorList>
    </citation>
    <scope>NUCLEOTIDE SEQUENCE [LARGE SCALE GENOMIC DNA]</scope>
    <source>
        <strain evidence="2">ST1C</strain>
    </source>
</reference>
<dbReference type="Proteomes" id="UP000324800">
    <property type="component" value="Unassembled WGS sequence"/>
</dbReference>
<protein>
    <submittedName>
        <fullName evidence="2">Uncharacterized protein</fullName>
    </submittedName>
</protein>
<feature type="region of interest" description="Disordered" evidence="1">
    <location>
        <begin position="232"/>
        <end position="325"/>
    </location>
</feature>
<feature type="region of interest" description="Disordered" evidence="1">
    <location>
        <begin position="151"/>
        <end position="180"/>
    </location>
</feature>